<keyword evidence="3" id="KW-1185">Reference proteome</keyword>
<evidence type="ECO:0000256" key="1">
    <source>
        <dbReference type="SAM" id="MobiDB-lite"/>
    </source>
</evidence>
<name>A0A9D4H9G7_DREPO</name>
<dbReference type="InterPro" id="IPR043460">
    <property type="entry name" value="MEDAG/TEX26"/>
</dbReference>
<reference evidence="2" key="1">
    <citation type="journal article" date="2019" name="bioRxiv">
        <title>The Genome of the Zebra Mussel, Dreissena polymorpha: A Resource for Invasive Species Research.</title>
        <authorList>
            <person name="McCartney M.A."/>
            <person name="Auch B."/>
            <person name="Kono T."/>
            <person name="Mallez S."/>
            <person name="Zhang Y."/>
            <person name="Obille A."/>
            <person name="Becker A."/>
            <person name="Abrahante J.E."/>
            <person name="Garbe J."/>
            <person name="Badalamenti J.P."/>
            <person name="Herman A."/>
            <person name="Mangelson H."/>
            <person name="Liachko I."/>
            <person name="Sullivan S."/>
            <person name="Sone E.D."/>
            <person name="Koren S."/>
            <person name="Silverstein K.A.T."/>
            <person name="Beckman K.B."/>
            <person name="Gohl D.M."/>
        </authorList>
    </citation>
    <scope>NUCLEOTIDE SEQUENCE</scope>
    <source>
        <strain evidence="2">Duluth1</strain>
        <tissue evidence="2">Whole animal</tissue>
    </source>
</reference>
<dbReference type="PANTHER" id="PTHR33769">
    <property type="entry name" value="TESTIS-EXPRESSED PROTEIN 26 ISOFORM X3"/>
    <property type="match status" value="1"/>
</dbReference>
<feature type="region of interest" description="Disordered" evidence="1">
    <location>
        <begin position="135"/>
        <end position="156"/>
    </location>
</feature>
<dbReference type="GO" id="GO:0005737">
    <property type="term" value="C:cytoplasm"/>
    <property type="evidence" value="ECO:0007669"/>
    <property type="project" value="TreeGrafter"/>
</dbReference>
<reference evidence="2" key="2">
    <citation type="submission" date="2020-11" db="EMBL/GenBank/DDBJ databases">
        <authorList>
            <person name="McCartney M.A."/>
            <person name="Auch B."/>
            <person name="Kono T."/>
            <person name="Mallez S."/>
            <person name="Becker A."/>
            <person name="Gohl D.M."/>
            <person name="Silverstein K.A.T."/>
            <person name="Koren S."/>
            <person name="Bechman K.B."/>
            <person name="Herman A."/>
            <person name="Abrahante J.E."/>
            <person name="Garbe J."/>
        </authorList>
    </citation>
    <scope>NUCLEOTIDE SEQUENCE</scope>
    <source>
        <strain evidence="2">Duluth1</strain>
        <tissue evidence="2">Whole animal</tissue>
    </source>
</reference>
<dbReference type="AlphaFoldDB" id="A0A9D4H9G7"/>
<gene>
    <name evidence="2" type="ORF">DPMN_103961</name>
</gene>
<dbReference type="Proteomes" id="UP000828390">
    <property type="component" value="Unassembled WGS sequence"/>
</dbReference>
<feature type="compositionally biased region" description="Pro residues" evidence="1">
    <location>
        <begin position="142"/>
        <end position="155"/>
    </location>
</feature>
<sequence>MSLISGFQLKSAYNLPPDWKENIPYTLDSVQRYCYQNSTNPSELQLPNTRYGSNRKKQIAASGTIPTASSRHNHIRNRTTYDRHYNDNSGAVVQQVRDLSHKLGAEALRKYYEHASGEDRSMAKNLLEAYSGRRVPATPQQSPQPPMVARPPSGAPPVVMRPTTGRLALHMVNKPVSPVSTPTSTPVSTPYVPLPAAKDPRASQLSFHVYSPTQMIEQGYF</sequence>
<dbReference type="PANTHER" id="PTHR33769:SF2">
    <property type="entry name" value="TESTIS-EXPRESSED PROTEIN 26"/>
    <property type="match status" value="1"/>
</dbReference>
<organism evidence="2 3">
    <name type="scientific">Dreissena polymorpha</name>
    <name type="common">Zebra mussel</name>
    <name type="synonym">Mytilus polymorpha</name>
    <dbReference type="NCBI Taxonomy" id="45954"/>
    <lineage>
        <taxon>Eukaryota</taxon>
        <taxon>Metazoa</taxon>
        <taxon>Spiralia</taxon>
        <taxon>Lophotrochozoa</taxon>
        <taxon>Mollusca</taxon>
        <taxon>Bivalvia</taxon>
        <taxon>Autobranchia</taxon>
        <taxon>Heteroconchia</taxon>
        <taxon>Euheterodonta</taxon>
        <taxon>Imparidentia</taxon>
        <taxon>Neoheterodontei</taxon>
        <taxon>Myida</taxon>
        <taxon>Dreissenoidea</taxon>
        <taxon>Dreissenidae</taxon>
        <taxon>Dreissena</taxon>
    </lineage>
</organism>
<comment type="caution">
    <text evidence="2">The sequence shown here is derived from an EMBL/GenBank/DDBJ whole genome shotgun (WGS) entry which is preliminary data.</text>
</comment>
<evidence type="ECO:0000313" key="2">
    <source>
        <dbReference type="EMBL" id="KAH3830712.1"/>
    </source>
</evidence>
<evidence type="ECO:0000313" key="3">
    <source>
        <dbReference type="Proteomes" id="UP000828390"/>
    </source>
</evidence>
<protein>
    <submittedName>
        <fullName evidence="2">Uncharacterized protein</fullName>
    </submittedName>
</protein>
<accession>A0A9D4H9G7</accession>
<proteinExistence type="predicted"/>
<dbReference type="EMBL" id="JAIWYP010000004">
    <property type="protein sequence ID" value="KAH3830712.1"/>
    <property type="molecule type" value="Genomic_DNA"/>
</dbReference>